<feature type="compositionally biased region" description="Basic residues" evidence="1">
    <location>
        <begin position="216"/>
        <end position="227"/>
    </location>
</feature>
<keyword evidence="2" id="KW-1185">Reference proteome</keyword>
<accession>A0A914XAZ1</accession>
<dbReference type="WBParaSite" id="PSAMB.scaffold716size42884.g8298.t1">
    <property type="protein sequence ID" value="PSAMB.scaffold716size42884.g8298.t1"/>
    <property type="gene ID" value="PSAMB.scaffold716size42884.g8298"/>
</dbReference>
<sequence length="349" mass="39824">MAKTKRSLREAHDAKSRSRPESDCSSPNRASGSAHDRSSCSRDDVVGDGNGSVRRSTRSTKGVPSRRVQQENEESGSLSLLERVVRESRSKSPTPDEKDYSPANSDITPTIAIEAALRALDPSVGGEKRSSPESLDSFSLTNAPNRRKRTWPKQYRKLEPFDGVEHPACSICGGKVRPQKGGINSRNEYWWRCLNKTCRRWYGRTTQRPDVERSRRQSAAKQRRKRERAKEQMDEMGPIDDQETKVFRKLRRQSRLRRGERLVRDSSSDSWRPDDDDDDYKMLVDDATDSTTTADDNEWFSAHPVLAPPPIERLQMYNRPLSWSVNKSQLRIVNVLIPCPEQTALVKLL</sequence>
<feature type="compositionally biased region" description="Basic and acidic residues" evidence="1">
    <location>
        <begin position="83"/>
        <end position="100"/>
    </location>
</feature>
<feature type="region of interest" description="Disordered" evidence="1">
    <location>
        <begin position="122"/>
        <end position="152"/>
    </location>
</feature>
<evidence type="ECO:0000313" key="3">
    <source>
        <dbReference type="WBParaSite" id="PSAMB.scaffold716size42884.g8298.t1"/>
    </source>
</evidence>
<reference evidence="3" key="1">
    <citation type="submission" date="2022-11" db="UniProtKB">
        <authorList>
            <consortium name="WormBaseParasite"/>
        </authorList>
    </citation>
    <scope>IDENTIFICATION</scope>
</reference>
<feature type="region of interest" description="Disordered" evidence="1">
    <location>
        <begin position="258"/>
        <end position="278"/>
    </location>
</feature>
<dbReference type="Proteomes" id="UP000887566">
    <property type="component" value="Unplaced"/>
</dbReference>
<protein>
    <submittedName>
        <fullName evidence="3">Uncharacterized protein</fullName>
    </submittedName>
</protein>
<feature type="region of interest" description="Disordered" evidence="1">
    <location>
        <begin position="206"/>
        <end position="246"/>
    </location>
</feature>
<feature type="compositionally biased region" description="Basic and acidic residues" evidence="1">
    <location>
        <begin position="258"/>
        <end position="273"/>
    </location>
</feature>
<evidence type="ECO:0000313" key="2">
    <source>
        <dbReference type="Proteomes" id="UP000887566"/>
    </source>
</evidence>
<proteinExistence type="predicted"/>
<feature type="compositionally biased region" description="Basic and acidic residues" evidence="1">
    <location>
        <begin position="34"/>
        <end position="45"/>
    </location>
</feature>
<dbReference type="AlphaFoldDB" id="A0A914XAZ1"/>
<evidence type="ECO:0000256" key="1">
    <source>
        <dbReference type="SAM" id="MobiDB-lite"/>
    </source>
</evidence>
<name>A0A914XAZ1_9BILA</name>
<organism evidence="2 3">
    <name type="scientific">Plectus sambesii</name>
    <dbReference type="NCBI Taxonomy" id="2011161"/>
    <lineage>
        <taxon>Eukaryota</taxon>
        <taxon>Metazoa</taxon>
        <taxon>Ecdysozoa</taxon>
        <taxon>Nematoda</taxon>
        <taxon>Chromadorea</taxon>
        <taxon>Plectida</taxon>
        <taxon>Plectina</taxon>
        <taxon>Plectoidea</taxon>
        <taxon>Plectidae</taxon>
        <taxon>Plectus</taxon>
    </lineage>
</organism>
<feature type="compositionally biased region" description="Polar residues" evidence="1">
    <location>
        <begin position="132"/>
        <end position="144"/>
    </location>
</feature>
<feature type="region of interest" description="Disordered" evidence="1">
    <location>
        <begin position="1"/>
        <end position="107"/>
    </location>
</feature>
<feature type="compositionally biased region" description="Basic and acidic residues" evidence="1">
    <location>
        <begin position="7"/>
        <end position="22"/>
    </location>
</feature>